<dbReference type="InParanoid" id="B0DE85"/>
<sequence length="267" mass="31310">MVFRDLFSIPPVDEMETYEGVPLVYLMDRSDTLQSLLQLVYNDIDSPFWRLDPCTLRHLHDILELTDKYAIDYLRENIVTQIESCWPRTLRRWDELDPNGLLPEPASAIRLAREHIIPSILPAAFYHLSRISIEGDWRNIRQHGEAVKSVCVADWGLLTADDLRCLLKGRAKMRRASQEILRFGFHREEWPEECSSAKRWRLLGEIEEACIKSPDILHAAKDYIEKEDYGDGVCQPCCSRIRYDLGTFRYTLWTMLSDFFSIHMIRT</sequence>
<dbReference type="GeneID" id="6077798"/>
<evidence type="ECO:0000313" key="2">
    <source>
        <dbReference type="Proteomes" id="UP000001194"/>
    </source>
</evidence>
<gene>
    <name evidence="1" type="ORF">LACBIDRAFT_328032</name>
</gene>
<dbReference type="RefSeq" id="XP_001882026.1">
    <property type="nucleotide sequence ID" value="XM_001881991.1"/>
</dbReference>
<protein>
    <submittedName>
        <fullName evidence="1">Predicted protein</fullName>
    </submittedName>
</protein>
<dbReference type="KEGG" id="lbc:LACBIDRAFT_328032"/>
<proteinExistence type="predicted"/>
<evidence type="ECO:0000313" key="1">
    <source>
        <dbReference type="EMBL" id="EDR07095.1"/>
    </source>
</evidence>
<dbReference type="HOGENOM" id="CLU_033082_7_0_1"/>
<dbReference type="OrthoDB" id="3218112at2759"/>
<accession>B0DE85</accession>
<dbReference type="AlphaFoldDB" id="B0DE85"/>
<dbReference type="Proteomes" id="UP000001194">
    <property type="component" value="Unassembled WGS sequence"/>
</dbReference>
<name>B0DE85_LACBS</name>
<keyword evidence="2" id="KW-1185">Reference proteome</keyword>
<organism evidence="2">
    <name type="scientific">Laccaria bicolor (strain S238N-H82 / ATCC MYA-4686)</name>
    <name type="common">Bicoloured deceiver</name>
    <name type="synonym">Laccaria laccata var. bicolor</name>
    <dbReference type="NCBI Taxonomy" id="486041"/>
    <lineage>
        <taxon>Eukaryota</taxon>
        <taxon>Fungi</taxon>
        <taxon>Dikarya</taxon>
        <taxon>Basidiomycota</taxon>
        <taxon>Agaricomycotina</taxon>
        <taxon>Agaricomycetes</taxon>
        <taxon>Agaricomycetidae</taxon>
        <taxon>Agaricales</taxon>
        <taxon>Agaricineae</taxon>
        <taxon>Hydnangiaceae</taxon>
        <taxon>Laccaria</taxon>
    </lineage>
</organism>
<dbReference type="EMBL" id="DS547105">
    <property type="protein sequence ID" value="EDR07095.1"/>
    <property type="molecule type" value="Genomic_DNA"/>
</dbReference>
<reference evidence="1 2" key="1">
    <citation type="journal article" date="2008" name="Nature">
        <title>The genome of Laccaria bicolor provides insights into mycorrhizal symbiosis.</title>
        <authorList>
            <person name="Martin F."/>
            <person name="Aerts A."/>
            <person name="Ahren D."/>
            <person name="Brun A."/>
            <person name="Danchin E.G.J."/>
            <person name="Duchaussoy F."/>
            <person name="Gibon J."/>
            <person name="Kohler A."/>
            <person name="Lindquist E."/>
            <person name="Pereda V."/>
            <person name="Salamov A."/>
            <person name="Shapiro H.J."/>
            <person name="Wuyts J."/>
            <person name="Blaudez D."/>
            <person name="Buee M."/>
            <person name="Brokstein P."/>
            <person name="Canbaeck B."/>
            <person name="Cohen D."/>
            <person name="Courty P.E."/>
            <person name="Coutinho P.M."/>
            <person name="Delaruelle C."/>
            <person name="Detter J.C."/>
            <person name="Deveau A."/>
            <person name="DiFazio S."/>
            <person name="Duplessis S."/>
            <person name="Fraissinet-Tachet L."/>
            <person name="Lucic E."/>
            <person name="Frey-Klett P."/>
            <person name="Fourrey C."/>
            <person name="Feussner I."/>
            <person name="Gay G."/>
            <person name="Grimwood J."/>
            <person name="Hoegger P.J."/>
            <person name="Jain P."/>
            <person name="Kilaru S."/>
            <person name="Labbe J."/>
            <person name="Lin Y.C."/>
            <person name="Legue V."/>
            <person name="Le Tacon F."/>
            <person name="Marmeisse R."/>
            <person name="Melayah D."/>
            <person name="Montanini B."/>
            <person name="Muratet M."/>
            <person name="Nehls U."/>
            <person name="Niculita-Hirzel H."/>
            <person name="Oudot-Le Secq M.P."/>
            <person name="Peter M."/>
            <person name="Quesneville H."/>
            <person name="Rajashekar B."/>
            <person name="Reich M."/>
            <person name="Rouhier N."/>
            <person name="Schmutz J."/>
            <person name="Yin T."/>
            <person name="Chalot M."/>
            <person name="Henrissat B."/>
            <person name="Kuees U."/>
            <person name="Lucas S."/>
            <person name="Van de Peer Y."/>
            <person name="Podila G.K."/>
            <person name="Polle A."/>
            <person name="Pukkila P.J."/>
            <person name="Richardson P.M."/>
            <person name="Rouze P."/>
            <person name="Sanders I.R."/>
            <person name="Stajich J.E."/>
            <person name="Tunlid A."/>
            <person name="Tuskan G."/>
            <person name="Grigoriev I.V."/>
        </authorList>
    </citation>
    <scope>NUCLEOTIDE SEQUENCE [LARGE SCALE GENOMIC DNA]</scope>
    <source>
        <strain evidence="2">S238N-H82 / ATCC MYA-4686</strain>
    </source>
</reference>